<feature type="DNA-binding region" description="H-T-H motif" evidence="4">
    <location>
        <begin position="45"/>
        <end position="64"/>
    </location>
</feature>
<keyword evidence="3" id="KW-0804">Transcription</keyword>
<evidence type="ECO:0000256" key="3">
    <source>
        <dbReference type="ARBA" id="ARBA00023163"/>
    </source>
</evidence>
<evidence type="ECO:0000256" key="5">
    <source>
        <dbReference type="SAM" id="MobiDB-lite"/>
    </source>
</evidence>
<dbReference type="SUPFAM" id="SSF46689">
    <property type="entry name" value="Homeodomain-like"/>
    <property type="match status" value="1"/>
</dbReference>
<evidence type="ECO:0000313" key="8">
    <source>
        <dbReference type="Proteomes" id="UP000645217"/>
    </source>
</evidence>
<keyword evidence="2 4" id="KW-0238">DNA-binding</keyword>
<dbReference type="InterPro" id="IPR009057">
    <property type="entry name" value="Homeodomain-like_sf"/>
</dbReference>
<evidence type="ECO:0000256" key="2">
    <source>
        <dbReference type="ARBA" id="ARBA00023125"/>
    </source>
</evidence>
<feature type="region of interest" description="Disordered" evidence="5">
    <location>
        <begin position="1"/>
        <end position="22"/>
    </location>
</feature>
<dbReference type="AlphaFoldDB" id="A0A917RRX8"/>
<dbReference type="InterPro" id="IPR036271">
    <property type="entry name" value="Tet_transcr_reg_TetR-rel_C_sf"/>
</dbReference>
<dbReference type="InterPro" id="IPR050109">
    <property type="entry name" value="HTH-type_TetR-like_transc_reg"/>
</dbReference>
<dbReference type="EMBL" id="BMNT01000102">
    <property type="protein sequence ID" value="GGL22044.1"/>
    <property type="molecule type" value="Genomic_DNA"/>
</dbReference>
<comment type="caution">
    <text evidence="7">The sequence shown here is derived from an EMBL/GenBank/DDBJ whole genome shotgun (WGS) entry which is preliminary data.</text>
</comment>
<accession>A0A917RRX8</accession>
<sequence length="200" mass="21738">MSSSPPPPPATSRPHTGRRRNPAVRDAVLRSAAELLAGPDGMAVSIDAIARMAGVSKHTIYRWWPSKGAVLLEAVVEHAQQEVAIPDTGALVTDLATFLADTFRAVERAGALLRRLIAEALRDTASAQEMREFIVARRGGLRSLLVRGQERGELPAEQELELTMDQIYGLMWYRLLIADSPLTADDAARLARSVAGRPHS</sequence>
<proteinExistence type="predicted"/>
<evidence type="ECO:0000259" key="6">
    <source>
        <dbReference type="PROSITE" id="PS50977"/>
    </source>
</evidence>
<feature type="domain" description="HTH tetR-type" evidence="6">
    <location>
        <begin position="22"/>
        <end position="82"/>
    </location>
</feature>
<dbReference type="PANTHER" id="PTHR30055">
    <property type="entry name" value="HTH-TYPE TRANSCRIPTIONAL REGULATOR RUTR"/>
    <property type="match status" value="1"/>
</dbReference>
<dbReference type="Gene3D" id="1.10.10.60">
    <property type="entry name" value="Homeodomain-like"/>
    <property type="match status" value="1"/>
</dbReference>
<gene>
    <name evidence="7" type="ORF">GCM10007964_74940</name>
</gene>
<dbReference type="PROSITE" id="PS50977">
    <property type="entry name" value="HTH_TETR_2"/>
    <property type="match status" value="1"/>
</dbReference>
<keyword evidence="1" id="KW-0805">Transcription regulation</keyword>
<dbReference type="GO" id="GO:0000976">
    <property type="term" value="F:transcription cis-regulatory region binding"/>
    <property type="evidence" value="ECO:0007669"/>
    <property type="project" value="TreeGrafter"/>
</dbReference>
<organism evidence="7 8">
    <name type="scientific">Sphaerisporangium melleum</name>
    <dbReference type="NCBI Taxonomy" id="321316"/>
    <lineage>
        <taxon>Bacteria</taxon>
        <taxon>Bacillati</taxon>
        <taxon>Actinomycetota</taxon>
        <taxon>Actinomycetes</taxon>
        <taxon>Streptosporangiales</taxon>
        <taxon>Streptosporangiaceae</taxon>
        <taxon>Sphaerisporangium</taxon>
    </lineage>
</organism>
<dbReference type="Pfam" id="PF00440">
    <property type="entry name" value="TetR_N"/>
    <property type="match status" value="1"/>
</dbReference>
<dbReference type="InterPro" id="IPR001647">
    <property type="entry name" value="HTH_TetR"/>
</dbReference>
<dbReference type="GO" id="GO:0003700">
    <property type="term" value="F:DNA-binding transcription factor activity"/>
    <property type="evidence" value="ECO:0007669"/>
    <property type="project" value="TreeGrafter"/>
</dbReference>
<protein>
    <submittedName>
        <fullName evidence="7">TetR family transcriptional regulator</fullName>
    </submittedName>
</protein>
<reference evidence="7" key="2">
    <citation type="submission" date="2020-09" db="EMBL/GenBank/DDBJ databases">
        <authorList>
            <person name="Sun Q."/>
            <person name="Ohkuma M."/>
        </authorList>
    </citation>
    <scope>NUCLEOTIDE SEQUENCE</scope>
    <source>
        <strain evidence="7">JCM 13064</strain>
    </source>
</reference>
<dbReference type="Pfam" id="PF16859">
    <property type="entry name" value="TetR_C_11"/>
    <property type="match status" value="1"/>
</dbReference>
<name>A0A917RRX8_9ACTN</name>
<evidence type="ECO:0000256" key="4">
    <source>
        <dbReference type="PROSITE-ProRule" id="PRU00335"/>
    </source>
</evidence>
<dbReference type="Proteomes" id="UP000645217">
    <property type="component" value="Unassembled WGS sequence"/>
</dbReference>
<feature type="compositionally biased region" description="Pro residues" evidence="5">
    <location>
        <begin position="1"/>
        <end position="11"/>
    </location>
</feature>
<dbReference type="Gene3D" id="1.10.357.10">
    <property type="entry name" value="Tetracycline Repressor, domain 2"/>
    <property type="match status" value="1"/>
</dbReference>
<dbReference type="RefSeq" id="WP_189167862.1">
    <property type="nucleotide sequence ID" value="NZ_BMNT01000102.1"/>
</dbReference>
<evidence type="ECO:0000256" key="1">
    <source>
        <dbReference type="ARBA" id="ARBA00023015"/>
    </source>
</evidence>
<keyword evidence="8" id="KW-1185">Reference proteome</keyword>
<reference evidence="7" key="1">
    <citation type="journal article" date="2014" name="Int. J. Syst. Evol. Microbiol.">
        <title>Complete genome sequence of Corynebacterium casei LMG S-19264T (=DSM 44701T), isolated from a smear-ripened cheese.</title>
        <authorList>
            <consortium name="US DOE Joint Genome Institute (JGI-PGF)"/>
            <person name="Walter F."/>
            <person name="Albersmeier A."/>
            <person name="Kalinowski J."/>
            <person name="Ruckert C."/>
        </authorList>
    </citation>
    <scope>NUCLEOTIDE SEQUENCE</scope>
    <source>
        <strain evidence="7">JCM 13064</strain>
    </source>
</reference>
<dbReference type="PANTHER" id="PTHR30055:SF148">
    <property type="entry name" value="TETR-FAMILY TRANSCRIPTIONAL REGULATOR"/>
    <property type="match status" value="1"/>
</dbReference>
<dbReference type="InterPro" id="IPR011075">
    <property type="entry name" value="TetR_C"/>
</dbReference>
<dbReference type="SUPFAM" id="SSF48498">
    <property type="entry name" value="Tetracyclin repressor-like, C-terminal domain"/>
    <property type="match status" value="1"/>
</dbReference>
<evidence type="ECO:0000313" key="7">
    <source>
        <dbReference type="EMBL" id="GGL22044.1"/>
    </source>
</evidence>